<name>A0A430AWZ3_9ENTE</name>
<keyword evidence="3" id="KW-1185">Reference proteome</keyword>
<comment type="caution">
    <text evidence="2">The sequence shown here is derived from an EMBL/GenBank/DDBJ whole genome shotgun (WGS) entry which is preliminary data.</text>
</comment>
<evidence type="ECO:0000313" key="3">
    <source>
        <dbReference type="Proteomes" id="UP000286773"/>
    </source>
</evidence>
<accession>A0A430AWZ3</accession>
<proteinExistence type="predicted"/>
<gene>
    <name evidence="2" type="ORF">CBF27_06210</name>
</gene>
<feature type="region of interest" description="Disordered" evidence="1">
    <location>
        <begin position="46"/>
        <end position="89"/>
    </location>
</feature>
<dbReference type="EMBL" id="NGKC01000005">
    <property type="protein sequence ID" value="RSU12563.1"/>
    <property type="molecule type" value="Genomic_DNA"/>
</dbReference>
<feature type="compositionally biased region" description="Low complexity" evidence="1">
    <location>
        <begin position="70"/>
        <end position="89"/>
    </location>
</feature>
<protein>
    <submittedName>
        <fullName evidence="2">Uncharacterized protein</fullName>
    </submittedName>
</protein>
<sequence>MKVKIGMCLLILISGLLYHSLAVNAFGYLSDSVEIFIGRVEPLKEEMNTTQDQPEDEHHSATDADDDTESTLSQTESTETSETAIGTSAEVLEILEAE</sequence>
<evidence type="ECO:0000313" key="2">
    <source>
        <dbReference type="EMBL" id="RSU12563.1"/>
    </source>
</evidence>
<organism evidence="2 3">
    <name type="scientific">Vagococcus acidifermentans</name>
    <dbReference type="NCBI Taxonomy" id="564710"/>
    <lineage>
        <taxon>Bacteria</taxon>
        <taxon>Bacillati</taxon>
        <taxon>Bacillota</taxon>
        <taxon>Bacilli</taxon>
        <taxon>Lactobacillales</taxon>
        <taxon>Enterococcaceae</taxon>
        <taxon>Vagococcus</taxon>
    </lineage>
</organism>
<evidence type="ECO:0000256" key="1">
    <source>
        <dbReference type="SAM" id="MobiDB-lite"/>
    </source>
</evidence>
<dbReference type="RefSeq" id="WP_126813457.1">
    <property type="nucleotide sequence ID" value="NZ_NGKC01000005.1"/>
</dbReference>
<reference evidence="2 3" key="1">
    <citation type="submission" date="2017-05" db="EMBL/GenBank/DDBJ databases">
        <title>Vagococcus spp. assemblies.</title>
        <authorList>
            <person name="Gulvik C.A."/>
        </authorList>
    </citation>
    <scope>NUCLEOTIDE SEQUENCE [LARGE SCALE GENOMIC DNA]</scope>
    <source>
        <strain evidence="2 3">LMG 24798</strain>
    </source>
</reference>
<dbReference type="AlphaFoldDB" id="A0A430AWZ3"/>
<dbReference type="Proteomes" id="UP000286773">
    <property type="component" value="Unassembled WGS sequence"/>
</dbReference>